<dbReference type="PANTHER" id="PTHR42928">
    <property type="entry name" value="TRICARBOXYLATE-BINDING PROTEIN"/>
    <property type="match status" value="1"/>
</dbReference>
<evidence type="ECO:0000313" key="3">
    <source>
        <dbReference type="Proteomes" id="UP001196565"/>
    </source>
</evidence>
<organism evidence="2 3">
    <name type="scientific">Roseomonas alba</name>
    <dbReference type="NCBI Taxonomy" id="2846776"/>
    <lineage>
        <taxon>Bacteria</taxon>
        <taxon>Pseudomonadati</taxon>
        <taxon>Pseudomonadota</taxon>
        <taxon>Alphaproteobacteria</taxon>
        <taxon>Acetobacterales</taxon>
        <taxon>Roseomonadaceae</taxon>
        <taxon>Roseomonas</taxon>
    </lineage>
</organism>
<gene>
    <name evidence="2" type="ORF">KPL78_18555</name>
</gene>
<dbReference type="InterPro" id="IPR042100">
    <property type="entry name" value="Bug_dom1"/>
</dbReference>
<dbReference type="PANTHER" id="PTHR42928:SF5">
    <property type="entry name" value="BLR1237 PROTEIN"/>
    <property type="match status" value="1"/>
</dbReference>
<comment type="caution">
    <text evidence="2">The sequence shown here is derived from an EMBL/GenBank/DDBJ whole genome shotgun (WGS) entry which is preliminary data.</text>
</comment>
<dbReference type="PIRSF" id="PIRSF017082">
    <property type="entry name" value="YflP"/>
    <property type="match status" value="1"/>
</dbReference>
<name>A0ABS7AC39_9PROT</name>
<sequence>MQRRDILTGIAGTTMLGLAARTARAQSYPNRPIRLVVGFAPGGPTDLIARIAARTMSAALGQTVVIENRPGASGRVAASAVARAEPDGYTLLTNVLADMVGPVIEGDTREPLLRSLAPVALVGTAPNVLVVHPSLGAGSVRDLAALAKARPGTLSYASAGIGTASHLAGVLFAAAADIDLIHVPYNGTAAAQTDLLTGRVSMMFDNLDNGLSNAAAGKVKALAVTSPSRWHAAPDVPTIGEAGFPTAEMLSIFGVMAPAGTPAVIIEQLGSALVAASREEATRRSLLTISIEPASLGPAEYRRYLETETRRWEALAAQGRLTGSRAG</sequence>
<dbReference type="Gene3D" id="3.40.190.150">
    <property type="entry name" value="Bordetella uptake gene, domain 1"/>
    <property type="match status" value="1"/>
</dbReference>
<dbReference type="Proteomes" id="UP001196565">
    <property type="component" value="Unassembled WGS sequence"/>
</dbReference>
<protein>
    <submittedName>
        <fullName evidence="2">Tripartite tricarboxylate transporter substrate binding protein</fullName>
    </submittedName>
</protein>
<reference evidence="2 3" key="1">
    <citation type="submission" date="2021-07" db="EMBL/GenBank/DDBJ databases">
        <authorList>
            <person name="So Y."/>
        </authorList>
    </citation>
    <scope>NUCLEOTIDE SEQUENCE [LARGE SCALE GENOMIC DNA]</scope>
    <source>
        <strain evidence="2 3">HJA6</strain>
    </source>
</reference>
<dbReference type="SUPFAM" id="SSF53850">
    <property type="entry name" value="Periplasmic binding protein-like II"/>
    <property type="match status" value="1"/>
</dbReference>
<dbReference type="Gene3D" id="3.40.190.10">
    <property type="entry name" value="Periplasmic binding protein-like II"/>
    <property type="match status" value="1"/>
</dbReference>
<keyword evidence="3" id="KW-1185">Reference proteome</keyword>
<dbReference type="InterPro" id="IPR005064">
    <property type="entry name" value="BUG"/>
</dbReference>
<accession>A0ABS7AC39</accession>
<evidence type="ECO:0000256" key="1">
    <source>
        <dbReference type="ARBA" id="ARBA00006987"/>
    </source>
</evidence>
<dbReference type="EMBL" id="JAHYBZ010000006">
    <property type="protein sequence ID" value="MBW6399867.1"/>
    <property type="molecule type" value="Genomic_DNA"/>
</dbReference>
<dbReference type="RefSeq" id="WP_219764457.1">
    <property type="nucleotide sequence ID" value="NZ_JAHYBZ010000006.1"/>
</dbReference>
<comment type="similarity">
    <text evidence="1">Belongs to the UPF0065 (bug) family.</text>
</comment>
<evidence type="ECO:0000313" key="2">
    <source>
        <dbReference type="EMBL" id="MBW6399867.1"/>
    </source>
</evidence>
<proteinExistence type="inferred from homology"/>
<dbReference type="Pfam" id="PF03401">
    <property type="entry name" value="TctC"/>
    <property type="match status" value="1"/>
</dbReference>